<dbReference type="eggNOG" id="ENOG5031N83">
    <property type="taxonomic scope" value="Bacteria"/>
</dbReference>
<protein>
    <recommendedName>
        <fullName evidence="3">Outer membrane protein beta-barrel domain-containing protein</fullName>
    </recommendedName>
</protein>
<evidence type="ECO:0000259" key="3">
    <source>
        <dbReference type="Pfam" id="PF13505"/>
    </source>
</evidence>
<evidence type="ECO:0000256" key="2">
    <source>
        <dbReference type="SAM" id="SignalP"/>
    </source>
</evidence>
<dbReference type="Gene3D" id="2.40.160.20">
    <property type="match status" value="1"/>
</dbReference>
<reference evidence="4 5" key="1">
    <citation type="journal article" date="2012" name="Int. J. Syst. Evol. Microbiol.">
        <title>Vibrio caribbeanicus sp. nov., isolated from the marine sponge Scleritoderma cyanea.</title>
        <authorList>
            <person name="Hoffmann M."/>
            <person name="Monday S.R."/>
            <person name="Allard M.W."/>
            <person name="Strain E.A."/>
            <person name="Whittaker P."/>
            <person name="Naum M."/>
            <person name="McCarthy P.J."/>
            <person name="Lopez J.V."/>
            <person name="Fischer M."/>
            <person name="Brown E.W."/>
        </authorList>
    </citation>
    <scope>NUCLEOTIDE SEQUENCE [LARGE SCALE GENOMIC DNA]</scope>
    <source>
        <strain evidence="4 5">ATCC BAA-2122</strain>
    </source>
</reference>
<evidence type="ECO:0000256" key="1">
    <source>
        <dbReference type="ARBA" id="ARBA00022729"/>
    </source>
</evidence>
<proteinExistence type="predicted"/>
<dbReference type="AlphaFoldDB" id="E3BIE4"/>
<keyword evidence="5" id="KW-1185">Reference proteome</keyword>
<accession>E3BIE4</accession>
<feature type="signal peptide" evidence="2">
    <location>
        <begin position="1"/>
        <end position="18"/>
    </location>
</feature>
<dbReference type="RefSeq" id="WP_009600776.1">
    <property type="nucleotide sequence ID" value="NZ_AEIU01000063.1"/>
</dbReference>
<dbReference type="InterPro" id="IPR027385">
    <property type="entry name" value="Beta-barrel_OMP"/>
</dbReference>
<feature type="chain" id="PRO_5003166704" description="Outer membrane protein beta-barrel domain-containing protein" evidence="2">
    <location>
        <begin position="19"/>
        <end position="207"/>
    </location>
</feature>
<evidence type="ECO:0000313" key="5">
    <source>
        <dbReference type="Proteomes" id="UP000002943"/>
    </source>
</evidence>
<evidence type="ECO:0000313" key="4">
    <source>
        <dbReference type="EMBL" id="EFP97152.1"/>
    </source>
</evidence>
<dbReference type="Pfam" id="PF13505">
    <property type="entry name" value="OMP_b-brl"/>
    <property type="match status" value="1"/>
</dbReference>
<dbReference type="EMBL" id="AEIU01000063">
    <property type="protein sequence ID" value="EFP97152.1"/>
    <property type="molecule type" value="Genomic_DNA"/>
</dbReference>
<keyword evidence="1 2" id="KW-0732">Signal</keyword>
<dbReference type="STRING" id="796620.VIBC2010_08952"/>
<organism evidence="4 5">
    <name type="scientific">Vibrio caribbeanicus ATCC BAA-2122</name>
    <dbReference type="NCBI Taxonomy" id="796620"/>
    <lineage>
        <taxon>Bacteria</taxon>
        <taxon>Pseudomonadati</taxon>
        <taxon>Pseudomonadota</taxon>
        <taxon>Gammaproteobacteria</taxon>
        <taxon>Vibrionales</taxon>
        <taxon>Vibrionaceae</taxon>
        <taxon>Vibrio</taxon>
    </lineage>
</organism>
<sequence length="207" mass="23063">MKKTLLLTAAVFCAPSFANQNYMALELGAGEYNMSGNLYDATKKHSKEIKETGLIGLKAGRYLNENIRVYGYLQANPGTEIDHLGYDGRSRVKEKHDAAELGAGADYLHHITKQFYLLSGANLGIYRDEMEYSFDGGAEKAKDKNTGAVLGANLGMGYHFTEKFSMELGYRYSHYINNEHDFYINGQKATINFDGSHVGYVNASYSF</sequence>
<comment type="caution">
    <text evidence="4">The sequence shown here is derived from an EMBL/GenBank/DDBJ whole genome shotgun (WGS) entry which is preliminary data.</text>
</comment>
<dbReference type="OrthoDB" id="8453176at2"/>
<dbReference type="SUPFAM" id="SSF56925">
    <property type="entry name" value="OMPA-like"/>
    <property type="match status" value="1"/>
</dbReference>
<dbReference type="InterPro" id="IPR011250">
    <property type="entry name" value="OMP/PagP_B-barrel"/>
</dbReference>
<name>E3BIE4_9VIBR</name>
<feature type="domain" description="Outer membrane protein beta-barrel" evidence="3">
    <location>
        <begin position="5"/>
        <end position="192"/>
    </location>
</feature>
<dbReference type="Proteomes" id="UP000002943">
    <property type="component" value="Unassembled WGS sequence"/>
</dbReference>
<gene>
    <name evidence="4" type="ORF">VIBC2010_08952</name>
</gene>